<comment type="caution">
    <text evidence="3">The sequence shown here is derived from an EMBL/GenBank/DDBJ whole genome shotgun (WGS) entry which is preliminary data.</text>
</comment>
<dbReference type="Pfam" id="PF03551">
    <property type="entry name" value="PadR"/>
    <property type="match status" value="1"/>
</dbReference>
<feature type="signal peptide" evidence="1">
    <location>
        <begin position="1"/>
        <end position="21"/>
    </location>
</feature>
<protein>
    <submittedName>
        <fullName evidence="3">PadR family transcriptional regulator</fullName>
    </submittedName>
</protein>
<feature type="chain" id="PRO_5009535599" evidence="1">
    <location>
        <begin position="22"/>
        <end position="104"/>
    </location>
</feature>
<dbReference type="InterPro" id="IPR005149">
    <property type="entry name" value="Tscrpt_reg_PadR_N"/>
</dbReference>
<evidence type="ECO:0000259" key="2">
    <source>
        <dbReference type="Pfam" id="PF03551"/>
    </source>
</evidence>
<dbReference type="AlphaFoldDB" id="A0A1F8GF20"/>
<proteinExistence type="predicted"/>
<evidence type="ECO:0000313" key="4">
    <source>
        <dbReference type="Proteomes" id="UP000178911"/>
    </source>
</evidence>
<dbReference type="InterPro" id="IPR036390">
    <property type="entry name" value="WH_DNA-bd_sf"/>
</dbReference>
<evidence type="ECO:0000313" key="3">
    <source>
        <dbReference type="EMBL" id="OGN23650.1"/>
    </source>
</evidence>
<name>A0A1F8GF20_9BACT</name>
<dbReference type="Proteomes" id="UP000178911">
    <property type="component" value="Unassembled WGS sequence"/>
</dbReference>
<dbReference type="Gene3D" id="1.10.10.10">
    <property type="entry name" value="Winged helix-like DNA-binding domain superfamily/Winged helix DNA-binding domain"/>
    <property type="match status" value="1"/>
</dbReference>
<dbReference type="PANTHER" id="PTHR33169">
    <property type="entry name" value="PADR-FAMILY TRANSCRIPTIONAL REGULATOR"/>
    <property type="match status" value="1"/>
</dbReference>
<feature type="domain" description="Transcription regulator PadR N-terminal" evidence="2">
    <location>
        <begin position="10"/>
        <end position="81"/>
    </location>
</feature>
<dbReference type="STRING" id="1802695.A3A13_01710"/>
<dbReference type="InterPro" id="IPR052509">
    <property type="entry name" value="Metal_resp_DNA-bind_regulator"/>
</dbReference>
<dbReference type="PANTHER" id="PTHR33169:SF14">
    <property type="entry name" value="TRANSCRIPTIONAL REGULATOR RV3488"/>
    <property type="match status" value="1"/>
</dbReference>
<dbReference type="SUPFAM" id="SSF46785">
    <property type="entry name" value="Winged helix' DNA-binding domain"/>
    <property type="match status" value="1"/>
</dbReference>
<dbReference type="EMBL" id="MGKJ01000017">
    <property type="protein sequence ID" value="OGN23650.1"/>
    <property type="molecule type" value="Genomic_DNA"/>
</dbReference>
<dbReference type="InterPro" id="IPR036388">
    <property type="entry name" value="WH-like_DNA-bd_sf"/>
</dbReference>
<organism evidence="3 4">
    <name type="scientific">Candidatus Yanofskybacteria bacterium RIFCSPLOWO2_01_FULL_43_22</name>
    <dbReference type="NCBI Taxonomy" id="1802695"/>
    <lineage>
        <taxon>Bacteria</taxon>
        <taxon>Candidatus Yanofskyibacteriota</taxon>
    </lineage>
</organism>
<accession>A0A1F8GF20</accession>
<sequence length="104" mass="11861">MRKGVLELAVLLLISKKAAYAADILENLKENKIITVEGTLYPLLNRLEKTGVLSYSWKESAAGPPRKYYVLTKTGREILEELINSWKKFNKQLVSIIKKHEKSS</sequence>
<keyword evidence="1" id="KW-0732">Signal</keyword>
<reference evidence="3 4" key="1">
    <citation type="journal article" date="2016" name="Nat. Commun.">
        <title>Thousands of microbial genomes shed light on interconnected biogeochemical processes in an aquifer system.</title>
        <authorList>
            <person name="Anantharaman K."/>
            <person name="Brown C.T."/>
            <person name="Hug L.A."/>
            <person name="Sharon I."/>
            <person name="Castelle C.J."/>
            <person name="Probst A.J."/>
            <person name="Thomas B.C."/>
            <person name="Singh A."/>
            <person name="Wilkins M.J."/>
            <person name="Karaoz U."/>
            <person name="Brodie E.L."/>
            <person name="Williams K.H."/>
            <person name="Hubbard S.S."/>
            <person name="Banfield J.F."/>
        </authorList>
    </citation>
    <scope>NUCLEOTIDE SEQUENCE [LARGE SCALE GENOMIC DNA]</scope>
</reference>
<evidence type="ECO:0000256" key="1">
    <source>
        <dbReference type="SAM" id="SignalP"/>
    </source>
</evidence>
<gene>
    <name evidence="3" type="ORF">A3A13_01710</name>
</gene>